<evidence type="ECO:0000256" key="1">
    <source>
        <dbReference type="SAM" id="Phobius"/>
    </source>
</evidence>
<dbReference type="Gene3D" id="3.55.50.30">
    <property type="match status" value="1"/>
</dbReference>
<name>A0A399SSC6_9BACT</name>
<dbReference type="Proteomes" id="UP000265926">
    <property type="component" value="Unassembled WGS sequence"/>
</dbReference>
<keyword evidence="1" id="KW-1133">Transmembrane helix</keyword>
<dbReference type="Gene3D" id="2.60.120.1440">
    <property type="match status" value="1"/>
</dbReference>
<feature type="domain" description="Protein FecR C-terminal" evidence="3">
    <location>
        <begin position="268"/>
        <end position="332"/>
    </location>
</feature>
<feature type="transmembrane region" description="Helical" evidence="1">
    <location>
        <begin position="88"/>
        <end position="108"/>
    </location>
</feature>
<dbReference type="EMBL" id="QWGR01000010">
    <property type="protein sequence ID" value="RIJ46976.1"/>
    <property type="molecule type" value="Genomic_DNA"/>
</dbReference>
<comment type="caution">
    <text evidence="4">The sequence shown here is derived from an EMBL/GenBank/DDBJ whole genome shotgun (WGS) entry which is preliminary data.</text>
</comment>
<evidence type="ECO:0000259" key="3">
    <source>
        <dbReference type="Pfam" id="PF16344"/>
    </source>
</evidence>
<dbReference type="InterPro" id="IPR006860">
    <property type="entry name" value="FecR"/>
</dbReference>
<accession>A0A399SSC6</accession>
<keyword evidence="1" id="KW-0812">Transmembrane</keyword>
<dbReference type="OrthoDB" id="710640at2"/>
<dbReference type="PIRSF" id="PIRSF018266">
    <property type="entry name" value="FecR"/>
    <property type="match status" value="1"/>
</dbReference>
<evidence type="ECO:0000259" key="2">
    <source>
        <dbReference type="Pfam" id="PF04773"/>
    </source>
</evidence>
<dbReference type="InterPro" id="IPR012373">
    <property type="entry name" value="Ferrdict_sens_TM"/>
</dbReference>
<proteinExistence type="predicted"/>
<dbReference type="Pfam" id="PF16344">
    <property type="entry name" value="FecR_C"/>
    <property type="match status" value="1"/>
</dbReference>
<dbReference type="Pfam" id="PF04773">
    <property type="entry name" value="FecR"/>
    <property type="match status" value="1"/>
</dbReference>
<sequence length="351" mass="40614">MKMNIDINTLINFSNGKYSYNDYTKIREWFEDIRHREDMAGHLSAQWDEITEQQKGADESLNHIFERIQYNILLEEKKQKKKISLWHFYRQVAAILLVPLLAFSAWYYSVNIRDGAREPLPEAVAQAWVSINAPEGARVEFMLPDSSRGWLNSGSKLRYPSQFGGQRQVELTGEAWFDVKHQNNSEFVVSVPDMDIKVLGTQFNVSAYTNDVFTDVSLEEGKIEINGKGAVFNQVLAPNEKILFNRNSRTVSLSEVDASRYSAWKDGYLVIDNEPLGQVVSRLERWYNVDIEIQDEVLKSYRFKATFKDELLEEVLKLMAKTTPIRYTIEQRSADAGGVFKQKKVTMRLKR</sequence>
<evidence type="ECO:0000313" key="5">
    <source>
        <dbReference type="Proteomes" id="UP000265926"/>
    </source>
</evidence>
<gene>
    <name evidence="4" type="ORF">D1614_16195</name>
</gene>
<dbReference type="GO" id="GO:0016989">
    <property type="term" value="F:sigma factor antagonist activity"/>
    <property type="evidence" value="ECO:0007669"/>
    <property type="project" value="TreeGrafter"/>
</dbReference>
<dbReference type="PANTHER" id="PTHR30273">
    <property type="entry name" value="PERIPLASMIC SIGNAL SENSOR AND SIGMA FACTOR ACTIVATOR FECR-RELATED"/>
    <property type="match status" value="1"/>
</dbReference>
<reference evidence="4 5" key="1">
    <citation type="submission" date="2018-08" db="EMBL/GenBank/DDBJ databases">
        <title>Pallidiluteibacterium maritimus gen. nov., sp. nov., isolated from coastal sediment.</title>
        <authorList>
            <person name="Zhou L.Y."/>
        </authorList>
    </citation>
    <scope>NUCLEOTIDE SEQUENCE [LARGE SCALE GENOMIC DNA]</scope>
    <source>
        <strain evidence="4 5">XSD2</strain>
    </source>
</reference>
<dbReference type="PANTHER" id="PTHR30273:SF2">
    <property type="entry name" value="PROTEIN FECR"/>
    <property type="match status" value="1"/>
</dbReference>
<keyword evidence="1" id="KW-0472">Membrane</keyword>
<feature type="domain" description="FecR protein" evidence="2">
    <location>
        <begin position="131"/>
        <end position="224"/>
    </location>
</feature>
<evidence type="ECO:0000313" key="4">
    <source>
        <dbReference type="EMBL" id="RIJ46976.1"/>
    </source>
</evidence>
<keyword evidence="5" id="KW-1185">Reference proteome</keyword>
<organism evidence="4 5">
    <name type="scientific">Maribellus luteus</name>
    <dbReference type="NCBI Taxonomy" id="2305463"/>
    <lineage>
        <taxon>Bacteria</taxon>
        <taxon>Pseudomonadati</taxon>
        <taxon>Bacteroidota</taxon>
        <taxon>Bacteroidia</taxon>
        <taxon>Marinilabiliales</taxon>
        <taxon>Prolixibacteraceae</taxon>
        <taxon>Maribellus</taxon>
    </lineage>
</organism>
<protein>
    <submittedName>
        <fullName evidence="4">DUF4974 domain-containing protein</fullName>
    </submittedName>
</protein>
<dbReference type="InterPro" id="IPR032508">
    <property type="entry name" value="FecR_C"/>
</dbReference>
<dbReference type="AlphaFoldDB" id="A0A399SSC6"/>